<reference evidence="4 5" key="1">
    <citation type="submission" date="2018-10" db="EMBL/GenBank/DDBJ databases">
        <title>Comamonadaceae CDC group NO-1 genome sequencing and assembly.</title>
        <authorList>
            <person name="Bernier A.-M."/>
            <person name="Bernard K."/>
        </authorList>
    </citation>
    <scope>NUCLEOTIDE SEQUENCE [LARGE SCALE GENOMIC DNA]</scope>
    <source>
        <strain evidence="4 5">NML970147</strain>
    </source>
</reference>
<dbReference type="RefSeq" id="WP_122238107.1">
    <property type="nucleotide sequence ID" value="NZ_RDQM01000006.1"/>
</dbReference>
<dbReference type="InterPro" id="IPR025230">
    <property type="entry name" value="DUF4172"/>
</dbReference>
<dbReference type="Gene3D" id="1.10.3290.10">
    <property type="entry name" value="Fido-like domain"/>
    <property type="match status" value="1"/>
</dbReference>
<dbReference type="PANTHER" id="PTHR13504:SF33">
    <property type="entry name" value="FIC FAMILY PROTEIN"/>
    <property type="match status" value="1"/>
</dbReference>
<dbReference type="PROSITE" id="PS51459">
    <property type="entry name" value="FIDO"/>
    <property type="match status" value="1"/>
</dbReference>
<dbReference type="InterPro" id="IPR036597">
    <property type="entry name" value="Fido-like_dom_sf"/>
</dbReference>
<evidence type="ECO:0000259" key="3">
    <source>
        <dbReference type="PROSITE" id="PS51459"/>
    </source>
</evidence>
<proteinExistence type="predicted"/>
<dbReference type="InterPro" id="IPR040198">
    <property type="entry name" value="Fido_containing"/>
</dbReference>
<dbReference type="AlphaFoldDB" id="A0A3M6Q797"/>
<dbReference type="InterPro" id="IPR036388">
    <property type="entry name" value="WH-like_DNA-bd_sf"/>
</dbReference>
<feature type="active site" evidence="1">
    <location>
        <position position="211"/>
    </location>
</feature>
<evidence type="ECO:0000256" key="1">
    <source>
        <dbReference type="PIRSR" id="PIRSR640198-1"/>
    </source>
</evidence>
<dbReference type="Gene3D" id="1.10.10.10">
    <property type="entry name" value="Winged helix-like DNA-binding domain superfamily/Winged helix DNA-binding domain"/>
    <property type="match status" value="1"/>
</dbReference>
<dbReference type="InterPro" id="IPR003812">
    <property type="entry name" value="Fido"/>
</dbReference>
<gene>
    <name evidence="4" type="ORF">EBQ26_05980</name>
</gene>
<dbReference type="Pfam" id="PF02661">
    <property type="entry name" value="Fic"/>
    <property type="match status" value="1"/>
</dbReference>
<dbReference type="Proteomes" id="UP000267521">
    <property type="component" value="Unassembled WGS sequence"/>
</dbReference>
<feature type="binding site" evidence="2">
    <location>
        <begin position="215"/>
        <end position="222"/>
    </location>
    <ligand>
        <name>ATP</name>
        <dbReference type="ChEBI" id="CHEBI:30616"/>
    </ligand>
</feature>
<dbReference type="SUPFAM" id="SSF140931">
    <property type="entry name" value="Fic-like"/>
    <property type="match status" value="1"/>
</dbReference>
<evidence type="ECO:0000313" key="4">
    <source>
        <dbReference type="EMBL" id="RMW98856.1"/>
    </source>
</evidence>
<dbReference type="PANTHER" id="PTHR13504">
    <property type="entry name" value="FIDO DOMAIN-CONTAINING PROTEIN DDB_G0283145"/>
    <property type="match status" value="1"/>
</dbReference>
<protein>
    <submittedName>
        <fullName evidence="4">Fic family protein</fullName>
    </submittedName>
</protein>
<dbReference type="Pfam" id="PF13776">
    <property type="entry name" value="DUF4172"/>
    <property type="match status" value="1"/>
</dbReference>
<evidence type="ECO:0000313" key="5">
    <source>
        <dbReference type="Proteomes" id="UP000267521"/>
    </source>
</evidence>
<keyword evidence="2" id="KW-0547">Nucleotide-binding</keyword>
<organism evidence="4 5">
    <name type="scientific">Allofranklinella schreckenbergeri</name>
    <dbReference type="NCBI Taxonomy" id="1076744"/>
    <lineage>
        <taxon>Bacteria</taxon>
        <taxon>Pseudomonadati</taxon>
        <taxon>Pseudomonadota</taxon>
        <taxon>Betaproteobacteria</taxon>
        <taxon>Burkholderiales</taxon>
        <taxon>Comamonadaceae</taxon>
        <taxon>Allofranklinella</taxon>
    </lineage>
</organism>
<accession>A0A3M6Q797</accession>
<feature type="binding site" evidence="2">
    <location>
        <begin position="253"/>
        <end position="254"/>
    </location>
    <ligand>
        <name>ATP</name>
        <dbReference type="ChEBI" id="CHEBI:30616"/>
    </ligand>
</feature>
<dbReference type="GO" id="GO:0005524">
    <property type="term" value="F:ATP binding"/>
    <property type="evidence" value="ECO:0007669"/>
    <property type="project" value="UniProtKB-KW"/>
</dbReference>
<sequence>MNPAATTYIWQAPDWPQWRYDLAALTGPLTDVSLAQGLLLGRLADVGMALRDQASLAALTEDVLKTSEIEGEILNAQSVRSSIARRMGVDIGALAPVDRHVEGVVEMMLDATTRATAPLTAQRLLGWHAALFPTGYSGLHQIEVGQWRTDAQGPMQVVSGPPGRRKVHFQAPPAQALAAEIERFLAWANAETGEPALIKAGLAHLWFVTLHPFDDGNGRIARAVGDLFLARADGSAQRFYSLSAQIQRERKDYYEALEQTQKGSLDVTGWLSWFLGALGRAVASAQDTLDAVLRKARFWQRWADQPMNERQLKLLNRLLDGFDGKLTSSKWAAIAKCSPDTALRDITQLLELGALRKTPGGGRSTGYELAAQ</sequence>
<name>A0A3M6Q797_9BURK</name>
<dbReference type="EMBL" id="RDQM01000006">
    <property type="protein sequence ID" value="RMW98856.1"/>
    <property type="molecule type" value="Genomic_DNA"/>
</dbReference>
<keyword evidence="2" id="KW-0067">ATP-binding</keyword>
<feature type="domain" description="Fido" evidence="3">
    <location>
        <begin position="119"/>
        <end position="276"/>
    </location>
</feature>
<evidence type="ECO:0000256" key="2">
    <source>
        <dbReference type="PIRSR" id="PIRSR640198-2"/>
    </source>
</evidence>
<comment type="caution">
    <text evidence="4">The sequence shown here is derived from an EMBL/GenBank/DDBJ whole genome shotgun (WGS) entry which is preliminary data.</text>
</comment>